<proteinExistence type="predicted"/>
<sequence length="246" mass="27167">MWFLQQDWMHKGHYVSSCNHWLSTGLNTKYKKKDLPSASTSVSCGEGEKSLKEPQTSQWMRATGTSSQPESWAKSVLIREGVADASRSQGRVPGGPEVSDWAAGGVLLPGVEVESMDGVRHGCERSDVSEQRAAMSGTSMNWLHSRNCCRLRRSPDLRYFPGRSHHGQARPGSPDELSHTFICLLEKLVTIRSVMHSTDKPRTCELSSPWAGKVGVEAKTALQGHENLMCLQVMKTKWIHPSGHGA</sequence>
<accession>A0A5B7EWW4</accession>
<name>A0A5B7EWW4_PORTR</name>
<evidence type="ECO:0000313" key="2">
    <source>
        <dbReference type="EMBL" id="MPC39540.1"/>
    </source>
</evidence>
<dbReference type="Proteomes" id="UP000324222">
    <property type="component" value="Unassembled WGS sequence"/>
</dbReference>
<evidence type="ECO:0000256" key="1">
    <source>
        <dbReference type="SAM" id="MobiDB-lite"/>
    </source>
</evidence>
<keyword evidence="3" id="KW-1185">Reference proteome</keyword>
<feature type="region of interest" description="Disordered" evidence="1">
    <location>
        <begin position="35"/>
        <end position="66"/>
    </location>
</feature>
<evidence type="ECO:0000313" key="3">
    <source>
        <dbReference type="Proteomes" id="UP000324222"/>
    </source>
</evidence>
<dbReference type="EMBL" id="VSRR010004395">
    <property type="protein sequence ID" value="MPC39540.1"/>
    <property type="molecule type" value="Genomic_DNA"/>
</dbReference>
<feature type="compositionally biased region" description="Polar residues" evidence="1">
    <location>
        <begin position="53"/>
        <end position="66"/>
    </location>
</feature>
<reference evidence="2 3" key="1">
    <citation type="submission" date="2019-05" db="EMBL/GenBank/DDBJ databases">
        <title>Another draft genome of Portunus trituberculatus and its Hox gene families provides insights of decapod evolution.</title>
        <authorList>
            <person name="Jeong J.-H."/>
            <person name="Song I."/>
            <person name="Kim S."/>
            <person name="Choi T."/>
            <person name="Kim D."/>
            <person name="Ryu S."/>
            <person name="Kim W."/>
        </authorList>
    </citation>
    <scope>NUCLEOTIDE SEQUENCE [LARGE SCALE GENOMIC DNA]</scope>
    <source>
        <tissue evidence="2">Muscle</tissue>
    </source>
</reference>
<organism evidence="2 3">
    <name type="scientific">Portunus trituberculatus</name>
    <name type="common">Swimming crab</name>
    <name type="synonym">Neptunus trituberculatus</name>
    <dbReference type="NCBI Taxonomy" id="210409"/>
    <lineage>
        <taxon>Eukaryota</taxon>
        <taxon>Metazoa</taxon>
        <taxon>Ecdysozoa</taxon>
        <taxon>Arthropoda</taxon>
        <taxon>Crustacea</taxon>
        <taxon>Multicrustacea</taxon>
        <taxon>Malacostraca</taxon>
        <taxon>Eumalacostraca</taxon>
        <taxon>Eucarida</taxon>
        <taxon>Decapoda</taxon>
        <taxon>Pleocyemata</taxon>
        <taxon>Brachyura</taxon>
        <taxon>Eubrachyura</taxon>
        <taxon>Portunoidea</taxon>
        <taxon>Portunidae</taxon>
        <taxon>Portuninae</taxon>
        <taxon>Portunus</taxon>
    </lineage>
</organism>
<comment type="caution">
    <text evidence="2">The sequence shown here is derived from an EMBL/GenBank/DDBJ whole genome shotgun (WGS) entry which is preliminary data.</text>
</comment>
<gene>
    <name evidence="2" type="ORF">E2C01_033079</name>
</gene>
<protein>
    <submittedName>
        <fullName evidence="2">Uncharacterized protein</fullName>
    </submittedName>
</protein>
<dbReference type="AlphaFoldDB" id="A0A5B7EWW4"/>